<evidence type="ECO:0000313" key="1">
    <source>
        <dbReference type="EMBL" id="EAR21142.1"/>
    </source>
</evidence>
<name>A4BT74_9GAMM</name>
<dbReference type="Gene3D" id="3.40.50.2000">
    <property type="entry name" value="Glycogen Phosphorylase B"/>
    <property type="match status" value="2"/>
</dbReference>
<dbReference type="Proteomes" id="UP000003374">
    <property type="component" value="Unassembled WGS sequence"/>
</dbReference>
<dbReference type="Pfam" id="PF13692">
    <property type="entry name" value="Glyco_trans_1_4"/>
    <property type="match status" value="1"/>
</dbReference>
<dbReference type="STRING" id="314278.NB231_08227"/>
<comment type="caution">
    <text evidence="1">The sequence shown here is derived from an EMBL/GenBank/DDBJ whole genome shotgun (WGS) entry which is preliminary data.</text>
</comment>
<dbReference type="RefSeq" id="WP_005001371.1">
    <property type="nucleotide sequence ID" value="NZ_CH672427.1"/>
</dbReference>
<evidence type="ECO:0000313" key="2">
    <source>
        <dbReference type="Proteomes" id="UP000003374"/>
    </source>
</evidence>
<reference evidence="1 2" key="1">
    <citation type="submission" date="2006-02" db="EMBL/GenBank/DDBJ databases">
        <authorList>
            <person name="Waterbury J."/>
            <person name="Ferriera S."/>
            <person name="Johnson J."/>
            <person name="Kravitz S."/>
            <person name="Halpern A."/>
            <person name="Remington K."/>
            <person name="Beeson K."/>
            <person name="Tran B."/>
            <person name="Rogers Y.-H."/>
            <person name="Friedman R."/>
            <person name="Venter J.C."/>
        </authorList>
    </citation>
    <scope>NUCLEOTIDE SEQUENCE [LARGE SCALE GENOMIC DNA]</scope>
    <source>
        <strain evidence="1 2">Nb-231</strain>
    </source>
</reference>
<protein>
    <submittedName>
        <fullName evidence="1">Glycosyl transferase, group 1</fullName>
    </submittedName>
</protein>
<accession>A4BT74</accession>
<dbReference type="eggNOG" id="COG0438">
    <property type="taxonomic scope" value="Bacteria"/>
</dbReference>
<dbReference type="HOGENOM" id="CLU_028014_3_0_6"/>
<organism evidence="1 2">
    <name type="scientific">Nitrococcus mobilis Nb-231</name>
    <dbReference type="NCBI Taxonomy" id="314278"/>
    <lineage>
        <taxon>Bacteria</taxon>
        <taxon>Pseudomonadati</taxon>
        <taxon>Pseudomonadota</taxon>
        <taxon>Gammaproteobacteria</taxon>
        <taxon>Chromatiales</taxon>
        <taxon>Ectothiorhodospiraceae</taxon>
        <taxon>Nitrococcus</taxon>
    </lineage>
</organism>
<dbReference type="GO" id="GO:0016757">
    <property type="term" value="F:glycosyltransferase activity"/>
    <property type="evidence" value="ECO:0007669"/>
    <property type="project" value="TreeGrafter"/>
</dbReference>
<dbReference type="OrthoDB" id="9807209at2"/>
<dbReference type="EMBL" id="AAOF01000012">
    <property type="protein sequence ID" value="EAR21142.1"/>
    <property type="molecule type" value="Genomic_DNA"/>
</dbReference>
<dbReference type="PANTHER" id="PTHR12526">
    <property type="entry name" value="GLYCOSYLTRANSFERASE"/>
    <property type="match status" value="1"/>
</dbReference>
<dbReference type="CDD" id="cd03801">
    <property type="entry name" value="GT4_PimA-like"/>
    <property type="match status" value="1"/>
</dbReference>
<dbReference type="PANTHER" id="PTHR12526:SF600">
    <property type="entry name" value="GLYCOSYL TRANSFERASE GROUP 1"/>
    <property type="match status" value="1"/>
</dbReference>
<sequence>MRVLLNCDRFPYPLHNGQNLRIYHYVRELRDRHEFDLVCYGDRPPPEPLRGLFRDIWWTPRPIASSESFWCRVFHPLDPERMAVPSNEMAREIHARLRSGVYDLLWMSGWDTVINLPREKNLPFLCDAVDDGVLENWNALRASADIHSALISFKRVLHNVTFERRFFAPADCALFVSERDASVFHRVCRKTPVEVIQNGVDSEYFRPLGGSEDARCIVFEGSMSFLPNIDAAMFLATEILPRVREVLPDVTLTIVGRDPVAEVRNLKSDRVRVTGFVDDVRPYLDAAALFVCPMRRGAGIKNKVLQAWSMGKAVVASPLATGGLEVGDGKNVVIRKGAGALAAAVVELIRNEPQRRRIGLAARQTILEHYTWRTKALQLENLMMRLCRYPTHKVRHAVT</sequence>
<keyword evidence="1" id="KW-0808">Transferase</keyword>
<dbReference type="SUPFAM" id="SSF53756">
    <property type="entry name" value="UDP-Glycosyltransferase/glycogen phosphorylase"/>
    <property type="match status" value="1"/>
</dbReference>
<proteinExistence type="predicted"/>
<dbReference type="AlphaFoldDB" id="A4BT74"/>
<keyword evidence="2" id="KW-1185">Reference proteome</keyword>
<gene>
    <name evidence="1" type="ORF">NB231_08227</name>
</gene>